<reference evidence="1" key="1">
    <citation type="submission" date="2021-02" db="EMBL/GenBank/DDBJ databases">
        <authorList>
            <person name="Palmer J.M."/>
        </authorList>
    </citation>
    <scope>NUCLEOTIDE SEQUENCE</scope>
    <source>
        <strain evidence="1">SCRP734</strain>
    </source>
</reference>
<dbReference type="Proteomes" id="UP000694044">
    <property type="component" value="Unassembled WGS sequence"/>
</dbReference>
<feature type="non-terminal residue" evidence="1">
    <location>
        <position position="71"/>
    </location>
</feature>
<protein>
    <submittedName>
        <fullName evidence="1">Uncharacterized protein</fullName>
    </submittedName>
</protein>
<gene>
    <name evidence="1" type="ORF">PHYPSEUDO_012560</name>
</gene>
<keyword evidence="2" id="KW-1185">Reference proteome</keyword>
<evidence type="ECO:0000313" key="2">
    <source>
        <dbReference type="Proteomes" id="UP000694044"/>
    </source>
</evidence>
<organism evidence="1 2">
    <name type="scientific">Phytophthora pseudosyringae</name>
    <dbReference type="NCBI Taxonomy" id="221518"/>
    <lineage>
        <taxon>Eukaryota</taxon>
        <taxon>Sar</taxon>
        <taxon>Stramenopiles</taxon>
        <taxon>Oomycota</taxon>
        <taxon>Peronosporomycetes</taxon>
        <taxon>Peronosporales</taxon>
        <taxon>Peronosporaceae</taxon>
        <taxon>Phytophthora</taxon>
    </lineage>
</organism>
<dbReference type="EMBL" id="JAGDFM010000606">
    <property type="protein sequence ID" value="KAG7376904.1"/>
    <property type="molecule type" value="Genomic_DNA"/>
</dbReference>
<sequence length="71" mass="8009">MLPRYFPNVVFSPVLSVPAAQVLEAPLSVVAALIRDGTQSQEPAEMLKALQWIAAQPDKRRVQPRYNYEQD</sequence>
<dbReference type="OrthoDB" id="1862401at2759"/>
<dbReference type="AlphaFoldDB" id="A0A8T1VBI8"/>
<name>A0A8T1VBI8_9STRA</name>
<evidence type="ECO:0000313" key="1">
    <source>
        <dbReference type="EMBL" id="KAG7376904.1"/>
    </source>
</evidence>
<comment type="caution">
    <text evidence="1">The sequence shown here is derived from an EMBL/GenBank/DDBJ whole genome shotgun (WGS) entry which is preliminary data.</text>
</comment>
<accession>A0A8T1VBI8</accession>
<proteinExistence type="predicted"/>